<gene>
    <name evidence="1" type="ORF">QBC46DRAFT_453379</name>
</gene>
<sequence length="220" mass="24519">MTTFTINAKPGTDIWRKPPHTDIFNAPTAGPASAGLKNTPARGPLSTFRSARISFSFPWKEQYDQAGLLLSIYPKNPKPSNSPGPEKWIKTGVEYYNSKPMLSTVSCDNWADWSVSPLTTSSPSSAGEDKIWTTISIEKEHDKHGSSLWVYQILEGGEEVALREICWVYGSSTAPVEEWEVEVLAMACRPSTKDSSGRDLLQAEEELVAEFRDFDLQWSK</sequence>
<evidence type="ECO:0000313" key="1">
    <source>
        <dbReference type="EMBL" id="KAK3935569.1"/>
    </source>
</evidence>
<organism evidence="1 2">
    <name type="scientific">Diplogelasinospora grovesii</name>
    <dbReference type="NCBI Taxonomy" id="303347"/>
    <lineage>
        <taxon>Eukaryota</taxon>
        <taxon>Fungi</taxon>
        <taxon>Dikarya</taxon>
        <taxon>Ascomycota</taxon>
        <taxon>Pezizomycotina</taxon>
        <taxon>Sordariomycetes</taxon>
        <taxon>Sordariomycetidae</taxon>
        <taxon>Sordariales</taxon>
        <taxon>Diplogelasinosporaceae</taxon>
        <taxon>Diplogelasinospora</taxon>
    </lineage>
</organism>
<name>A0AAN6S050_9PEZI</name>
<dbReference type="PANTHER" id="PTHR35332">
    <property type="entry name" value="REGULATION OF ENOLASE PROTEIN 1"/>
    <property type="match status" value="1"/>
</dbReference>
<accession>A0AAN6S050</accession>
<protein>
    <submittedName>
        <fullName evidence="1">Uncharacterized protein</fullName>
    </submittedName>
</protein>
<keyword evidence="2" id="KW-1185">Reference proteome</keyword>
<dbReference type="AlphaFoldDB" id="A0AAN6S050"/>
<dbReference type="InterPro" id="IPR009784">
    <property type="entry name" value="DUF1349"/>
</dbReference>
<dbReference type="Proteomes" id="UP001303473">
    <property type="component" value="Unassembled WGS sequence"/>
</dbReference>
<dbReference type="Gene3D" id="2.60.120.200">
    <property type="match status" value="1"/>
</dbReference>
<proteinExistence type="predicted"/>
<dbReference type="PANTHER" id="PTHR35332:SF2">
    <property type="entry name" value="REGULATION OF ENOLASE PROTEIN 1"/>
    <property type="match status" value="1"/>
</dbReference>
<comment type="caution">
    <text evidence="1">The sequence shown here is derived from an EMBL/GenBank/DDBJ whole genome shotgun (WGS) entry which is preliminary data.</text>
</comment>
<evidence type="ECO:0000313" key="2">
    <source>
        <dbReference type="Proteomes" id="UP001303473"/>
    </source>
</evidence>
<dbReference type="Pfam" id="PF07081">
    <property type="entry name" value="DUF1349"/>
    <property type="match status" value="1"/>
</dbReference>
<reference evidence="2" key="1">
    <citation type="journal article" date="2023" name="Mol. Phylogenet. Evol.">
        <title>Genome-scale phylogeny and comparative genomics of the fungal order Sordariales.</title>
        <authorList>
            <person name="Hensen N."/>
            <person name="Bonometti L."/>
            <person name="Westerberg I."/>
            <person name="Brannstrom I.O."/>
            <person name="Guillou S."/>
            <person name="Cros-Aarteil S."/>
            <person name="Calhoun S."/>
            <person name="Haridas S."/>
            <person name="Kuo A."/>
            <person name="Mondo S."/>
            <person name="Pangilinan J."/>
            <person name="Riley R."/>
            <person name="LaButti K."/>
            <person name="Andreopoulos B."/>
            <person name="Lipzen A."/>
            <person name="Chen C."/>
            <person name="Yan M."/>
            <person name="Daum C."/>
            <person name="Ng V."/>
            <person name="Clum A."/>
            <person name="Steindorff A."/>
            <person name="Ohm R.A."/>
            <person name="Martin F."/>
            <person name="Silar P."/>
            <person name="Natvig D.O."/>
            <person name="Lalanne C."/>
            <person name="Gautier V."/>
            <person name="Ament-Velasquez S.L."/>
            <person name="Kruys A."/>
            <person name="Hutchinson M.I."/>
            <person name="Powell A.J."/>
            <person name="Barry K."/>
            <person name="Miller A.N."/>
            <person name="Grigoriev I.V."/>
            <person name="Debuchy R."/>
            <person name="Gladieux P."/>
            <person name="Hiltunen Thoren M."/>
            <person name="Johannesson H."/>
        </authorList>
    </citation>
    <scope>NUCLEOTIDE SEQUENCE [LARGE SCALE GENOMIC DNA]</scope>
    <source>
        <strain evidence="2">CBS 340.73</strain>
    </source>
</reference>
<dbReference type="EMBL" id="MU853917">
    <property type="protein sequence ID" value="KAK3935569.1"/>
    <property type="molecule type" value="Genomic_DNA"/>
</dbReference>